<dbReference type="EMBL" id="FJOG01000006">
    <property type="protein sequence ID" value="CZR55536.1"/>
    <property type="molecule type" value="Genomic_DNA"/>
</dbReference>
<gene>
    <name evidence="2" type="ORF">PAC_05424</name>
</gene>
<protein>
    <recommendedName>
        <fullName evidence="1">Heterokaryon incompatibility domain-containing protein</fullName>
    </recommendedName>
</protein>
<accession>A0A1L7WRY4</accession>
<reference evidence="2 3" key="1">
    <citation type="submission" date="2016-03" db="EMBL/GenBank/DDBJ databases">
        <authorList>
            <person name="Ploux O."/>
        </authorList>
    </citation>
    <scope>NUCLEOTIDE SEQUENCE [LARGE SCALE GENOMIC DNA]</scope>
    <source>
        <strain evidence="2 3">UAMH 11012</strain>
    </source>
</reference>
<dbReference type="OrthoDB" id="2157530at2759"/>
<proteinExistence type="predicted"/>
<evidence type="ECO:0000313" key="3">
    <source>
        <dbReference type="Proteomes" id="UP000184330"/>
    </source>
</evidence>
<dbReference type="STRING" id="576137.A0A1L7WRY4"/>
<dbReference type="Proteomes" id="UP000184330">
    <property type="component" value="Unassembled WGS sequence"/>
</dbReference>
<name>A0A1L7WRY4_9HELO</name>
<keyword evidence="3" id="KW-1185">Reference proteome</keyword>
<dbReference type="PANTHER" id="PTHR24148">
    <property type="entry name" value="ANKYRIN REPEAT DOMAIN-CONTAINING PROTEIN 39 HOMOLOG-RELATED"/>
    <property type="match status" value="1"/>
</dbReference>
<evidence type="ECO:0000313" key="2">
    <source>
        <dbReference type="EMBL" id="CZR55536.1"/>
    </source>
</evidence>
<evidence type="ECO:0000259" key="1">
    <source>
        <dbReference type="Pfam" id="PF06985"/>
    </source>
</evidence>
<organism evidence="2 3">
    <name type="scientific">Phialocephala subalpina</name>
    <dbReference type="NCBI Taxonomy" id="576137"/>
    <lineage>
        <taxon>Eukaryota</taxon>
        <taxon>Fungi</taxon>
        <taxon>Dikarya</taxon>
        <taxon>Ascomycota</taxon>
        <taxon>Pezizomycotina</taxon>
        <taxon>Leotiomycetes</taxon>
        <taxon>Helotiales</taxon>
        <taxon>Mollisiaceae</taxon>
        <taxon>Phialocephala</taxon>
        <taxon>Phialocephala fortinii species complex</taxon>
    </lineage>
</organism>
<dbReference type="InterPro" id="IPR010730">
    <property type="entry name" value="HET"/>
</dbReference>
<dbReference type="Pfam" id="PF06985">
    <property type="entry name" value="HET"/>
    <property type="match status" value="1"/>
</dbReference>
<dbReference type="InterPro" id="IPR052895">
    <property type="entry name" value="HetReg/Transcr_Mod"/>
</dbReference>
<dbReference type="AlphaFoldDB" id="A0A1L7WRY4"/>
<dbReference type="Pfam" id="PF26639">
    <property type="entry name" value="Het-6_barrel"/>
    <property type="match status" value="1"/>
</dbReference>
<feature type="domain" description="Heterokaryon incompatibility" evidence="1">
    <location>
        <begin position="51"/>
        <end position="194"/>
    </location>
</feature>
<sequence length="613" mass="71139">MPRRSQRRMCYQYRPLEPQNFRLLELVPHHSLIADLHCRLIHSSIVSAHSYEALSYTWGDGISTCRITLNGSPFYIRPNLREALRRLRQSKGKRMVWVDAICINQDCTEEKSIQVPLMRQIYAGAKRVIVWLGEDSFDSDKAIEFIPVLTEVARLDTDLVWIWHLSQDEFLRRMSSLIALFYRPWWRRTWIIQEVALPRSVILLCGSQRIHWSVVCDFVLAWMDIKFSLYLSSLYQRTIDGVQKTALRTLGMAISGFAESLTRMRLDQPIYLSPANSLKLSNLLWSYKNQDVSNPRDKIYGLLGLVPNAGVQIDYNKSVEDIYTSVFRSFLEEDGGFDTFRWMTGEMMVQKVEWARQLNLPSWVPDFGPRAVHPISSFIFFTEGPICPPRGVFQASGPNRSRSEFILQFEDGERTLVLRGYRFDTISQRGRLFPYLDEIVLSGYQTYPTFKHWEKLAMSTTNRPYDLRSSRGEAFWRTILTDRKVEGFHFQDNAGWIPARRLTPVDRCVPPQNSEQERELLRAIETRGGCIFGRRFCISSRGYFGLMPATACEGDMICVLLRGEVPFVLRRRNDRDQGFYQMIGECYVHGIMDGEVVKDALNNGSGYELFKLC</sequence>
<dbReference type="PANTHER" id="PTHR24148:SF64">
    <property type="entry name" value="HETEROKARYON INCOMPATIBILITY DOMAIN-CONTAINING PROTEIN"/>
    <property type="match status" value="1"/>
</dbReference>